<dbReference type="GO" id="GO:0008237">
    <property type="term" value="F:metallopeptidase activity"/>
    <property type="evidence" value="ECO:0007669"/>
    <property type="project" value="UniProtKB-KW"/>
</dbReference>
<feature type="domain" description="CAAX prenyl protease 2/Lysostaphin resistance protein A-like" evidence="2">
    <location>
        <begin position="153"/>
        <end position="253"/>
    </location>
</feature>
<feature type="transmembrane region" description="Helical" evidence="1">
    <location>
        <begin position="116"/>
        <end position="135"/>
    </location>
</feature>
<protein>
    <submittedName>
        <fullName evidence="3">CPBP family intramembrane metalloprotease</fullName>
    </submittedName>
</protein>
<keyword evidence="3" id="KW-0378">Hydrolase</keyword>
<feature type="transmembrane region" description="Helical" evidence="1">
    <location>
        <begin position="213"/>
        <end position="234"/>
    </location>
</feature>
<gene>
    <name evidence="3" type="ORF">EBF16_26205</name>
</gene>
<evidence type="ECO:0000259" key="2">
    <source>
        <dbReference type="Pfam" id="PF02517"/>
    </source>
</evidence>
<keyword evidence="1" id="KW-0472">Membrane</keyword>
<dbReference type="GO" id="GO:0004175">
    <property type="term" value="F:endopeptidase activity"/>
    <property type="evidence" value="ECO:0007669"/>
    <property type="project" value="UniProtKB-ARBA"/>
</dbReference>
<evidence type="ECO:0000256" key="1">
    <source>
        <dbReference type="SAM" id="Phobius"/>
    </source>
</evidence>
<sequence>MNANIVGVEKGHRPMTRRTIALYIILAISLSWSIQLPALLLFGLDNSVTKLVFVLVMWSPTIIALAFMVRSRRARMGVRWRMGKLRYLPVGIGVETMIGFGMLGILMLAGLATSGWFRFAGSGVSIMGGPWVLGIGFQSWPLFLLNIGATATIYSVIGLVATTGEEFAWRGFLQGHLEQHCGVVAAILWVALVWWAWHLPGLIAGYNFPETPVLGALVLFPLQMIGASLFFGWLTVRSGSFWSAALAHACVNSLQQGVFDDLRLAGPALNAHLVRTLLIFGVGMICWWRLRSQGSE</sequence>
<name>A0A3G2UY14_SPHYA</name>
<evidence type="ECO:0000313" key="4">
    <source>
        <dbReference type="Proteomes" id="UP000280708"/>
    </source>
</evidence>
<feature type="transmembrane region" description="Helical" evidence="1">
    <location>
        <begin position="183"/>
        <end position="206"/>
    </location>
</feature>
<feature type="transmembrane region" description="Helical" evidence="1">
    <location>
        <begin position="142"/>
        <end position="163"/>
    </location>
</feature>
<dbReference type="InterPro" id="IPR003675">
    <property type="entry name" value="Rce1/LyrA-like_dom"/>
</dbReference>
<keyword evidence="1" id="KW-1133">Transmembrane helix</keyword>
<dbReference type="GO" id="GO:0006508">
    <property type="term" value="P:proteolysis"/>
    <property type="evidence" value="ECO:0007669"/>
    <property type="project" value="UniProtKB-KW"/>
</dbReference>
<organism evidence="3 4">
    <name type="scientific">Sphingobium yanoikuyae</name>
    <name type="common">Sphingomonas yanoikuyae</name>
    <dbReference type="NCBI Taxonomy" id="13690"/>
    <lineage>
        <taxon>Bacteria</taxon>
        <taxon>Pseudomonadati</taxon>
        <taxon>Pseudomonadota</taxon>
        <taxon>Alphaproteobacteria</taxon>
        <taxon>Sphingomonadales</taxon>
        <taxon>Sphingomonadaceae</taxon>
        <taxon>Sphingobium</taxon>
    </lineage>
</organism>
<dbReference type="Pfam" id="PF02517">
    <property type="entry name" value="Rce1-like"/>
    <property type="match status" value="1"/>
</dbReference>
<feature type="transmembrane region" description="Helical" evidence="1">
    <location>
        <begin position="20"/>
        <end position="42"/>
    </location>
</feature>
<dbReference type="AlphaFoldDB" id="A0A3G2UY14"/>
<dbReference type="RefSeq" id="WP_063141123.1">
    <property type="nucleotide sequence ID" value="NZ_CP033230.1"/>
</dbReference>
<dbReference type="GO" id="GO:0080120">
    <property type="term" value="P:CAAX-box protein maturation"/>
    <property type="evidence" value="ECO:0007669"/>
    <property type="project" value="UniProtKB-ARBA"/>
</dbReference>
<feature type="transmembrane region" description="Helical" evidence="1">
    <location>
        <begin position="48"/>
        <end position="69"/>
    </location>
</feature>
<keyword evidence="3" id="KW-0645">Protease</keyword>
<accession>A0A3G2UY14</accession>
<dbReference type="PANTHER" id="PTHR35797">
    <property type="entry name" value="PROTEASE-RELATED"/>
    <property type="match status" value="1"/>
</dbReference>
<proteinExistence type="predicted"/>
<reference evidence="3 4" key="1">
    <citation type="submission" date="2018-10" db="EMBL/GenBank/DDBJ databases">
        <title>Characterization and genome analysis of a novel bacterium Sphingobium yanoikuyae SJTF8 capable of degrading PAHs.</title>
        <authorList>
            <person name="Yin C."/>
            <person name="Xiong W."/>
            <person name="Liang R."/>
        </authorList>
    </citation>
    <scope>NUCLEOTIDE SEQUENCE [LARGE SCALE GENOMIC DNA]</scope>
    <source>
        <strain evidence="3 4">SJTF8</strain>
    </source>
</reference>
<dbReference type="PANTHER" id="PTHR35797:SF1">
    <property type="entry name" value="PROTEASE"/>
    <property type="match status" value="1"/>
</dbReference>
<feature type="transmembrane region" description="Helical" evidence="1">
    <location>
        <begin position="272"/>
        <end position="290"/>
    </location>
</feature>
<evidence type="ECO:0000313" key="3">
    <source>
        <dbReference type="EMBL" id="AYO80053.1"/>
    </source>
</evidence>
<dbReference type="EMBL" id="CP033230">
    <property type="protein sequence ID" value="AYO80053.1"/>
    <property type="molecule type" value="Genomic_DNA"/>
</dbReference>
<dbReference type="InterPro" id="IPR042150">
    <property type="entry name" value="MmRce1-like"/>
</dbReference>
<dbReference type="Proteomes" id="UP000280708">
    <property type="component" value="Chromosome"/>
</dbReference>
<keyword evidence="3" id="KW-0482">Metalloprotease</keyword>
<keyword evidence="1" id="KW-0812">Transmembrane</keyword>
<feature type="transmembrane region" description="Helical" evidence="1">
    <location>
        <begin position="90"/>
        <end position="110"/>
    </location>
</feature>